<dbReference type="CDD" id="cd00130">
    <property type="entry name" value="PAS"/>
    <property type="match status" value="2"/>
</dbReference>
<dbReference type="InterPro" id="IPR052020">
    <property type="entry name" value="Cyclic_di-GMP/3'3'-cGAMP_PDE"/>
</dbReference>
<dbReference type="PROSITE" id="PS50887">
    <property type="entry name" value="GGDEF"/>
    <property type="match status" value="1"/>
</dbReference>
<gene>
    <name evidence="4" type="ORF">DS742_16415</name>
</gene>
<organism evidence="4 5">
    <name type="scientific">Lacrimispora amygdalina</name>
    <dbReference type="NCBI Taxonomy" id="253257"/>
    <lineage>
        <taxon>Bacteria</taxon>
        <taxon>Bacillati</taxon>
        <taxon>Bacillota</taxon>
        <taxon>Clostridia</taxon>
        <taxon>Lachnospirales</taxon>
        <taxon>Lachnospiraceae</taxon>
        <taxon>Lacrimispora</taxon>
    </lineage>
</organism>
<accession>A0A3E2NA69</accession>
<dbReference type="Pfam" id="PF13426">
    <property type="entry name" value="PAS_9"/>
    <property type="match status" value="1"/>
</dbReference>
<evidence type="ECO:0000259" key="2">
    <source>
        <dbReference type="PROSITE" id="PS50887"/>
    </source>
</evidence>
<dbReference type="Proteomes" id="UP000260680">
    <property type="component" value="Unassembled WGS sequence"/>
</dbReference>
<feature type="domain" description="GGDEF" evidence="2">
    <location>
        <begin position="539"/>
        <end position="669"/>
    </location>
</feature>
<sequence>MNHHIQNTLDILPYGIGYLRLLVGSKGEAVDYVPLAVNSAFETLTGWQGANILGERDSETPGIVSFGPYWLTYFECAIRSGQAQETTQWIEDIKRYLKITVIPDQELTFTLILREASDETTQPGREDYEDPLPEDMSILFDKTHDAISLVEYHNGGFRFIRNNALHQRLTGVSNIHGVTPVQLAGEEVGAKLETYYEQCLRTSRPVSYEQSFQFEPGHRVWQTEVTPVFSGGTIRYLLCSSKDVSELKKVQGEKEVLAQRLNAMFDRHTAIMLIVEPFSGKILDANPAACEFYGYSKEEFGALLVNDINTLPPEEVKKNRMMTYEGKRRFFTLPHRLKNGDTRLVDICSCPISDGENTLLYSIIFDVTDREIYREELYTEKEMLRTTLRSIGDGVVTTDNFGVIGSLNDVAQEMTGWTNDEAKGKLFTEVFCLLNEETGAPVENPIRKVLDTGRIVGLANHTVLANRHGQYIPIADSAAPIQTENGETFGVVMVFRDVSVIKEHSRQIEFLSDHDPLTGLFNRRYVEKIMDGLDVAENLPISVIIGDVNGLKITNDVFGPRAGDTLLQNVTSLLKETCNSDDLIARWGGDEFVVFMLRTSLKDAEEVVHQIMDTRIPINGSGLLLSMSLGCASKEGLDIGIEDVMREAEESMYHKKLLNGQSYRNAVINTLLATLYEKSNETEEHSNRMERHCHSIGRALRLSSKEMAELSLLALLHDIGKVGIHLDILRKPGPLTSVEWEEMKRHPEIGCRIAQATPELSSVADLILAHHERWDGTGYPYGLKEEEIPLACRILAVTDAYDAMTNDRTYRAAKSREDAISELLDNAGSQFDPEITTLFIDILHAEQETDPYIELEDAQEVRRDH</sequence>
<dbReference type="Pfam" id="PF00990">
    <property type="entry name" value="GGDEF"/>
    <property type="match status" value="1"/>
</dbReference>
<feature type="domain" description="HD-GYP" evidence="3">
    <location>
        <begin position="660"/>
        <end position="855"/>
    </location>
</feature>
<reference evidence="4 5" key="1">
    <citation type="submission" date="2018-07" db="EMBL/GenBank/DDBJ databases">
        <title>New species, Clostridium PI-S10-A1B.</title>
        <authorList>
            <person name="Krishna G."/>
            <person name="Summeta K."/>
            <person name="Shikha S."/>
            <person name="Prabhu P.B."/>
            <person name="Suresh K."/>
        </authorList>
    </citation>
    <scope>NUCLEOTIDE SEQUENCE [LARGE SCALE GENOMIC DNA]</scope>
    <source>
        <strain evidence="4 5">PI-S10-A1B</strain>
    </source>
</reference>
<dbReference type="SUPFAM" id="SSF55073">
    <property type="entry name" value="Nucleotide cyclase"/>
    <property type="match status" value="1"/>
</dbReference>
<dbReference type="SMART" id="SM00471">
    <property type="entry name" value="HDc"/>
    <property type="match status" value="1"/>
</dbReference>
<dbReference type="SMART" id="SM00091">
    <property type="entry name" value="PAS"/>
    <property type="match status" value="2"/>
</dbReference>
<dbReference type="Gene3D" id="3.30.450.20">
    <property type="entry name" value="PAS domain"/>
    <property type="match status" value="3"/>
</dbReference>
<dbReference type="EMBL" id="QOHO01000052">
    <property type="protein sequence ID" value="RFZ77834.1"/>
    <property type="molecule type" value="Genomic_DNA"/>
</dbReference>
<dbReference type="CDD" id="cd00077">
    <property type="entry name" value="HDc"/>
    <property type="match status" value="1"/>
</dbReference>
<dbReference type="InterPro" id="IPR013656">
    <property type="entry name" value="PAS_4"/>
</dbReference>
<dbReference type="InterPro" id="IPR000160">
    <property type="entry name" value="GGDEF_dom"/>
</dbReference>
<evidence type="ECO:0000313" key="4">
    <source>
        <dbReference type="EMBL" id="RFZ77834.1"/>
    </source>
</evidence>
<dbReference type="SUPFAM" id="SSF55785">
    <property type="entry name" value="PYP-like sensor domain (PAS domain)"/>
    <property type="match status" value="3"/>
</dbReference>
<evidence type="ECO:0000259" key="1">
    <source>
        <dbReference type="PROSITE" id="PS50112"/>
    </source>
</evidence>
<dbReference type="PROSITE" id="PS51832">
    <property type="entry name" value="HD_GYP"/>
    <property type="match status" value="1"/>
</dbReference>
<comment type="caution">
    <text evidence="4">The sequence shown here is derived from an EMBL/GenBank/DDBJ whole genome shotgun (WGS) entry which is preliminary data.</text>
</comment>
<dbReference type="PROSITE" id="PS50112">
    <property type="entry name" value="PAS"/>
    <property type="match status" value="1"/>
</dbReference>
<dbReference type="Pfam" id="PF00989">
    <property type="entry name" value="PAS"/>
    <property type="match status" value="1"/>
</dbReference>
<dbReference type="CDD" id="cd01949">
    <property type="entry name" value="GGDEF"/>
    <property type="match status" value="1"/>
</dbReference>
<evidence type="ECO:0000259" key="3">
    <source>
        <dbReference type="PROSITE" id="PS51832"/>
    </source>
</evidence>
<dbReference type="GO" id="GO:0006355">
    <property type="term" value="P:regulation of DNA-templated transcription"/>
    <property type="evidence" value="ECO:0007669"/>
    <property type="project" value="InterPro"/>
</dbReference>
<dbReference type="Pfam" id="PF13487">
    <property type="entry name" value="HD_5"/>
    <property type="match status" value="1"/>
</dbReference>
<dbReference type="InterPro" id="IPR029787">
    <property type="entry name" value="Nucleotide_cyclase"/>
</dbReference>
<dbReference type="NCBIfam" id="TIGR00254">
    <property type="entry name" value="GGDEF"/>
    <property type="match status" value="1"/>
</dbReference>
<dbReference type="PANTHER" id="PTHR45228">
    <property type="entry name" value="CYCLIC DI-GMP PHOSPHODIESTERASE TM_0186-RELATED"/>
    <property type="match status" value="1"/>
</dbReference>
<evidence type="ECO:0000313" key="5">
    <source>
        <dbReference type="Proteomes" id="UP000260680"/>
    </source>
</evidence>
<dbReference type="NCBIfam" id="TIGR00229">
    <property type="entry name" value="sensory_box"/>
    <property type="match status" value="2"/>
</dbReference>
<dbReference type="AlphaFoldDB" id="A0A3E2NA69"/>
<dbReference type="Gene3D" id="3.30.70.270">
    <property type="match status" value="1"/>
</dbReference>
<dbReference type="InterPro" id="IPR013767">
    <property type="entry name" value="PAS_fold"/>
</dbReference>
<feature type="domain" description="PAS" evidence="1">
    <location>
        <begin position="380"/>
        <end position="453"/>
    </location>
</feature>
<protein>
    <submittedName>
        <fullName evidence="4">PAS domain S-box protein</fullName>
    </submittedName>
</protein>
<dbReference type="RefSeq" id="WP_117418065.1">
    <property type="nucleotide sequence ID" value="NZ_QOHO01000052.1"/>
</dbReference>
<dbReference type="PANTHER" id="PTHR45228:SF1">
    <property type="entry name" value="CYCLIC DI-GMP PHOSPHODIESTERASE TM_0186"/>
    <property type="match status" value="1"/>
</dbReference>
<dbReference type="InterPro" id="IPR000014">
    <property type="entry name" value="PAS"/>
</dbReference>
<dbReference type="SMART" id="SM00267">
    <property type="entry name" value="GGDEF"/>
    <property type="match status" value="1"/>
</dbReference>
<dbReference type="OrthoDB" id="9804747at2"/>
<dbReference type="SUPFAM" id="SSF109604">
    <property type="entry name" value="HD-domain/PDEase-like"/>
    <property type="match status" value="1"/>
</dbReference>
<dbReference type="InterPro" id="IPR035965">
    <property type="entry name" value="PAS-like_dom_sf"/>
</dbReference>
<name>A0A3E2NA69_9FIRM</name>
<dbReference type="InterPro" id="IPR043128">
    <property type="entry name" value="Rev_trsase/Diguanyl_cyclase"/>
</dbReference>
<dbReference type="InterPro" id="IPR037522">
    <property type="entry name" value="HD_GYP_dom"/>
</dbReference>
<dbReference type="Gene3D" id="1.10.3210.10">
    <property type="entry name" value="Hypothetical protein af1432"/>
    <property type="match status" value="1"/>
</dbReference>
<dbReference type="Pfam" id="PF08448">
    <property type="entry name" value="PAS_4"/>
    <property type="match status" value="1"/>
</dbReference>
<dbReference type="InterPro" id="IPR003607">
    <property type="entry name" value="HD/PDEase_dom"/>
</dbReference>
<proteinExistence type="predicted"/>